<dbReference type="EMBL" id="JAUFQC010000001">
    <property type="protein sequence ID" value="MDN3609334.1"/>
    <property type="molecule type" value="Genomic_DNA"/>
</dbReference>
<evidence type="ECO:0000313" key="5">
    <source>
        <dbReference type="Proteomes" id="UP001238540"/>
    </source>
</evidence>
<dbReference type="SUPFAM" id="SSF46894">
    <property type="entry name" value="C-terminal effector domain of the bipartite response regulators"/>
    <property type="match status" value="1"/>
</dbReference>
<dbReference type="InterPro" id="IPR016032">
    <property type="entry name" value="Sig_transdc_resp-reg_C-effctor"/>
</dbReference>
<gene>
    <name evidence="4" type="ORF">QWZ16_06315</name>
</gene>
<keyword evidence="1 2" id="KW-0238">DNA-binding</keyword>
<dbReference type="Pfam" id="PF00486">
    <property type="entry name" value="Trans_reg_C"/>
    <property type="match status" value="1"/>
</dbReference>
<name>A0ABT8BSB0_9VIBR</name>
<dbReference type="PROSITE" id="PS51755">
    <property type="entry name" value="OMPR_PHOB"/>
    <property type="match status" value="1"/>
</dbReference>
<dbReference type="InterPro" id="IPR001867">
    <property type="entry name" value="OmpR/PhoB-type_DNA-bd"/>
</dbReference>
<dbReference type="InterPro" id="IPR036388">
    <property type="entry name" value="WH-like_DNA-bd_sf"/>
</dbReference>
<dbReference type="SMART" id="SM00862">
    <property type="entry name" value="Trans_reg_C"/>
    <property type="match status" value="1"/>
</dbReference>
<proteinExistence type="predicted"/>
<dbReference type="RefSeq" id="WP_170882377.1">
    <property type="nucleotide sequence ID" value="NZ_JABEYA020000002.1"/>
</dbReference>
<evidence type="ECO:0000256" key="1">
    <source>
        <dbReference type="ARBA" id="ARBA00023125"/>
    </source>
</evidence>
<protein>
    <submittedName>
        <fullName evidence="4">Winged helix-turn-helix domain-containing protein</fullName>
    </submittedName>
</protein>
<evidence type="ECO:0000313" key="4">
    <source>
        <dbReference type="EMBL" id="MDN3609334.1"/>
    </source>
</evidence>
<keyword evidence="5" id="KW-1185">Reference proteome</keyword>
<accession>A0ABT8BSB0</accession>
<evidence type="ECO:0000256" key="2">
    <source>
        <dbReference type="PROSITE-ProRule" id="PRU01091"/>
    </source>
</evidence>
<dbReference type="Gene3D" id="1.10.10.10">
    <property type="entry name" value="Winged helix-like DNA-binding domain superfamily/Winged helix DNA-binding domain"/>
    <property type="match status" value="1"/>
</dbReference>
<reference evidence="5" key="1">
    <citation type="journal article" date="2019" name="Int. J. Syst. Evol. Microbiol.">
        <title>The Global Catalogue of Microorganisms (GCM) 10K type strain sequencing project: providing services to taxonomists for standard genome sequencing and annotation.</title>
        <authorList>
            <consortium name="The Broad Institute Genomics Platform"/>
            <consortium name="The Broad Institute Genome Sequencing Center for Infectious Disease"/>
            <person name="Wu L."/>
            <person name="Ma J."/>
        </authorList>
    </citation>
    <scope>NUCLEOTIDE SEQUENCE [LARGE SCALE GENOMIC DNA]</scope>
    <source>
        <strain evidence="5">CECT 7398</strain>
    </source>
</reference>
<feature type="DNA-binding region" description="OmpR/PhoB-type" evidence="2">
    <location>
        <begin position="11"/>
        <end position="112"/>
    </location>
</feature>
<sequence length="497" mass="57322">MNILEQAKIAQCDIAIADLTYSPTDKVLRSNQVDIALEPRNLALLEILLSNVGEPTSIETFIESVWESQHISNNVVTNRISLLRNLFRQHSKQSDPNKIIVTYPKRGYFLSESSVKLKKGSQKTDQQAVKISQFHTKPLVSNRWVWLLVFPLLIACGVLAHHNWLHYQIKQQDSSLFIPQVRLLLDSVNYEEQSLADTALTLKTLLLYSQSRFPYIHLSNQLSPSYYLHSLSEHQHFPGSDAVLDSDYTLNFNLWTNTNGTFSLESLLYYSASTRVAWRKVYPMAPTELSTAVNQINGDLREYFELPKTIDQATLSFEETFKPMSPEVLDQVLLRSHSDIDIFFYTRELLFMDVSPEDFTAWLKKVRQQTPVPHTDLHVLLALLTYRSGDIERSLRMLQREYFKEIPDNALVFTLKSNVSRVMGEQQRSMSYHLKALSALTSTLSAQQVLQHYSSSDRQNSCLNLWREALHDIKAIHDSQSVLWQGLEQFCQPYEEQ</sequence>
<feature type="domain" description="OmpR/PhoB-type" evidence="3">
    <location>
        <begin position="11"/>
        <end position="112"/>
    </location>
</feature>
<evidence type="ECO:0000259" key="3">
    <source>
        <dbReference type="PROSITE" id="PS51755"/>
    </source>
</evidence>
<comment type="caution">
    <text evidence="4">The sequence shown here is derived from an EMBL/GenBank/DDBJ whole genome shotgun (WGS) entry which is preliminary data.</text>
</comment>
<organism evidence="4 5">
    <name type="scientific">Vibrio ostreicida</name>
    <dbReference type="NCBI Taxonomy" id="526588"/>
    <lineage>
        <taxon>Bacteria</taxon>
        <taxon>Pseudomonadati</taxon>
        <taxon>Pseudomonadota</taxon>
        <taxon>Gammaproteobacteria</taxon>
        <taxon>Vibrionales</taxon>
        <taxon>Vibrionaceae</taxon>
        <taxon>Vibrio</taxon>
    </lineage>
</organism>
<dbReference type="Proteomes" id="UP001238540">
    <property type="component" value="Unassembled WGS sequence"/>
</dbReference>